<evidence type="ECO:0000313" key="9">
    <source>
        <dbReference type="Proteomes" id="UP000186469"/>
    </source>
</evidence>
<dbReference type="Pfam" id="PF03963">
    <property type="entry name" value="FlgD"/>
    <property type="match status" value="1"/>
</dbReference>
<dbReference type="Gene3D" id="2.60.40.4070">
    <property type="match status" value="1"/>
</dbReference>
<dbReference type="InterPro" id="IPR005648">
    <property type="entry name" value="FlgD"/>
</dbReference>
<dbReference type="AlphaFoldDB" id="A0A1M7S9D9"/>
<evidence type="ECO:0000256" key="4">
    <source>
        <dbReference type="ARBA" id="ARBA00024746"/>
    </source>
</evidence>
<evidence type="ECO:0000259" key="6">
    <source>
        <dbReference type="Pfam" id="PF13860"/>
    </source>
</evidence>
<organism evidence="8 9">
    <name type="scientific">Desulfovibrio litoralis DSM 11393</name>
    <dbReference type="NCBI Taxonomy" id="1121455"/>
    <lineage>
        <taxon>Bacteria</taxon>
        <taxon>Pseudomonadati</taxon>
        <taxon>Thermodesulfobacteriota</taxon>
        <taxon>Desulfovibrionia</taxon>
        <taxon>Desulfovibrionales</taxon>
        <taxon>Desulfovibrionaceae</taxon>
        <taxon>Desulfovibrio</taxon>
    </lineage>
</organism>
<evidence type="ECO:0000256" key="5">
    <source>
        <dbReference type="RuleBase" id="RU362076"/>
    </source>
</evidence>
<dbReference type="Gene3D" id="2.30.30.910">
    <property type="match status" value="1"/>
</dbReference>
<evidence type="ECO:0000259" key="7">
    <source>
        <dbReference type="Pfam" id="PF13861"/>
    </source>
</evidence>
<dbReference type="Pfam" id="PF13861">
    <property type="entry name" value="FLgD_tudor"/>
    <property type="match status" value="1"/>
</dbReference>
<dbReference type="STRING" id="1121455.SAMN02745728_00603"/>
<dbReference type="EMBL" id="FRDI01000003">
    <property type="protein sequence ID" value="SHN54912.1"/>
    <property type="molecule type" value="Genomic_DNA"/>
</dbReference>
<dbReference type="InterPro" id="IPR025965">
    <property type="entry name" value="FlgD/Vpr_Ig-like"/>
</dbReference>
<keyword evidence="3 5" id="KW-1005">Bacterial flagellum biogenesis</keyword>
<gene>
    <name evidence="8" type="ORF">SAMN02745728_00603</name>
</gene>
<dbReference type="OrthoDB" id="9785233at2"/>
<accession>A0A1M7S9D9</accession>
<dbReference type="Pfam" id="PF13860">
    <property type="entry name" value="FlgD_ig"/>
    <property type="match status" value="1"/>
</dbReference>
<feature type="domain" description="FlgD/Vpr Ig-like" evidence="6">
    <location>
        <begin position="99"/>
        <end position="171"/>
    </location>
</feature>
<comment type="function">
    <text evidence="4 5">Required for flagellar hook formation. May act as a scaffolding protein.</text>
</comment>
<keyword evidence="8" id="KW-0969">Cilium</keyword>
<name>A0A1M7S9D9_9BACT</name>
<comment type="similarity">
    <text evidence="1 5">Belongs to the FlgD family.</text>
</comment>
<evidence type="ECO:0000256" key="2">
    <source>
        <dbReference type="ARBA" id="ARBA00016013"/>
    </source>
</evidence>
<dbReference type="RefSeq" id="WP_072696304.1">
    <property type="nucleotide sequence ID" value="NZ_FRDI01000003.1"/>
</dbReference>
<keyword evidence="8" id="KW-0282">Flagellum</keyword>
<evidence type="ECO:0000256" key="1">
    <source>
        <dbReference type="ARBA" id="ARBA00010577"/>
    </source>
</evidence>
<dbReference type="InterPro" id="IPR025963">
    <property type="entry name" value="FLgD_Tudor"/>
</dbReference>
<dbReference type="Proteomes" id="UP000186469">
    <property type="component" value="Unassembled WGS sequence"/>
</dbReference>
<feature type="domain" description="FlgD Tudor-like" evidence="7">
    <location>
        <begin position="83"/>
        <end position="216"/>
    </location>
</feature>
<sequence>MSTTNGITGASDDFSSALQSKGANLDKDAFLSLLVAQLQNQDPLNPAEDKEFISQLAQFSSLEQLTNLNKGMDGMLETTQQGQLYSAVNYIGKTVSAPGNTLTLKEGKSSSIYYALGEGVAKGSINIFDVDGNLVYTEVLKSKTAGNYDYSWEGKDTNGNTLPDGYYSVAIGLEDADGKAVMAQTAIDGKVSGIEKFQGKSYLILEDGRQVALADVNFITDQIKKKDEAADPTT</sequence>
<evidence type="ECO:0000256" key="3">
    <source>
        <dbReference type="ARBA" id="ARBA00022795"/>
    </source>
</evidence>
<keyword evidence="9" id="KW-1185">Reference proteome</keyword>
<protein>
    <recommendedName>
        <fullName evidence="2 5">Basal-body rod modification protein FlgD</fullName>
    </recommendedName>
</protein>
<keyword evidence="8" id="KW-0966">Cell projection</keyword>
<evidence type="ECO:0000313" key="8">
    <source>
        <dbReference type="EMBL" id="SHN54912.1"/>
    </source>
</evidence>
<proteinExistence type="inferred from homology"/>
<dbReference type="GO" id="GO:0044781">
    <property type="term" value="P:bacterial-type flagellum organization"/>
    <property type="evidence" value="ECO:0007669"/>
    <property type="project" value="UniProtKB-UniRule"/>
</dbReference>
<reference evidence="8 9" key="1">
    <citation type="submission" date="2016-12" db="EMBL/GenBank/DDBJ databases">
        <authorList>
            <person name="Song W.-J."/>
            <person name="Kurnit D.M."/>
        </authorList>
    </citation>
    <scope>NUCLEOTIDE SEQUENCE [LARGE SCALE GENOMIC DNA]</scope>
    <source>
        <strain evidence="8 9">DSM 11393</strain>
    </source>
</reference>